<sequence length="421" mass="45161">MSADLTPYNVSFTDQSAFLRFFPYRDGPTDTQWNVTYSRSSQSAWTYDSNFGDGTSSHVTTLKDAYILLDWAGTAVWLRGVAAAGSYTVQLDGGAIVEGQGAQDGILFEQSSLAYGLHQAILVVVEGEVSITGATITVGLGSSGTSVQTRTVPAVFPNTSANPFFVTDDTYAPTTLYANQSQPYAVLATYTYGSALAFSISGAVSFELYGSDDWTQGLFTVSVSTGGDDAISTLPSASIQYSPRSRWTALAQMKYVAAGLDETQTYQVEVQNLGNTFNLAELVVYEAVTSGSGTTTATAVVTAPAVSGSPIAAESRGSSVSGNVAGILIGVFIGLLLILALLSSLWYWRRRRQRRRRDEHTASDSDSEPVTQMHATETSWPVSVFQPGRVEYGRLEPNRLGTSRALDPIQESHDEIMVVPR</sequence>
<evidence type="ECO:0000256" key="2">
    <source>
        <dbReference type="SAM" id="Phobius"/>
    </source>
</evidence>
<feature type="region of interest" description="Disordered" evidence="1">
    <location>
        <begin position="356"/>
        <end position="378"/>
    </location>
</feature>
<evidence type="ECO:0008006" key="5">
    <source>
        <dbReference type="Google" id="ProtNLM"/>
    </source>
</evidence>
<evidence type="ECO:0000313" key="3">
    <source>
        <dbReference type="EMBL" id="OSX60759.1"/>
    </source>
</evidence>
<evidence type="ECO:0000313" key="4">
    <source>
        <dbReference type="Proteomes" id="UP000194127"/>
    </source>
</evidence>
<protein>
    <recommendedName>
        <fullName evidence="5">Transmembrane protein</fullName>
    </recommendedName>
</protein>
<keyword evidence="2" id="KW-0472">Membrane</keyword>
<dbReference type="RefSeq" id="XP_024337553.1">
    <property type="nucleotide sequence ID" value="XM_024486124.1"/>
</dbReference>
<accession>A0A1X6MWN0</accession>
<feature type="transmembrane region" description="Helical" evidence="2">
    <location>
        <begin position="324"/>
        <end position="348"/>
    </location>
</feature>
<gene>
    <name evidence="3" type="ORF">POSPLADRAFT_1147993</name>
</gene>
<keyword evidence="4" id="KW-1185">Reference proteome</keyword>
<dbReference type="GeneID" id="36331073"/>
<organism evidence="3 4">
    <name type="scientific">Postia placenta MAD-698-R-SB12</name>
    <dbReference type="NCBI Taxonomy" id="670580"/>
    <lineage>
        <taxon>Eukaryota</taxon>
        <taxon>Fungi</taxon>
        <taxon>Dikarya</taxon>
        <taxon>Basidiomycota</taxon>
        <taxon>Agaricomycotina</taxon>
        <taxon>Agaricomycetes</taxon>
        <taxon>Polyporales</taxon>
        <taxon>Adustoporiaceae</taxon>
        <taxon>Rhodonia</taxon>
    </lineage>
</organism>
<dbReference type="AlphaFoldDB" id="A0A1X6MWN0"/>
<proteinExistence type="predicted"/>
<name>A0A1X6MWN0_9APHY</name>
<dbReference type="EMBL" id="KZ110600">
    <property type="protein sequence ID" value="OSX60759.1"/>
    <property type="molecule type" value="Genomic_DNA"/>
</dbReference>
<reference evidence="3 4" key="1">
    <citation type="submission" date="2017-04" db="EMBL/GenBank/DDBJ databases">
        <title>Genome Sequence of the Model Brown-Rot Fungus Postia placenta SB12.</title>
        <authorList>
            <consortium name="DOE Joint Genome Institute"/>
            <person name="Gaskell J."/>
            <person name="Kersten P."/>
            <person name="Larrondo L.F."/>
            <person name="Canessa P."/>
            <person name="Martinez D."/>
            <person name="Hibbett D."/>
            <person name="Schmoll M."/>
            <person name="Kubicek C.P."/>
            <person name="Martinez A.T."/>
            <person name="Yadav J."/>
            <person name="Master E."/>
            <person name="Magnuson J.K."/>
            <person name="James T."/>
            <person name="Yaver D."/>
            <person name="Berka R."/>
            <person name="Labutti K."/>
            <person name="Lipzen A."/>
            <person name="Aerts A."/>
            <person name="Barry K."/>
            <person name="Henrissat B."/>
            <person name="Blanchette R."/>
            <person name="Grigoriev I."/>
            <person name="Cullen D."/>
        </authorList>
    </citation>
    <scope>NUCLEOTIDE SEQUENCE [LARGE SCALE GENOMIC DNA]</scope>
    <source>
        <strain evidence="3 4">MAD-698-R-SB12</strain>
    </source>
</reference>
<dbReference type="STRING" id="670580.A0A1X6MWN0"/>
<keyword evidence="2" id="KW-0812">Transmembrane</keyword>
<dbReference type="OrthoDB" id="2576334at2759"/>
<keyword evidence="2" id="KW-1133">Transmembrane helix</keyword>
<dbReference type="Proteomes" id="UP000194127">
    <property type="component" value="Unassembled WGS sequence"/>
</dbReference>
<feature type="compositionally biased region" description="Polar residues" evidence="1">
    <location>
        <begin position="368"/>
        <end position="378"/>
    </location>
</feature>
<evidence type="ECO:0000256" key="1">
    <source>
        <dbReference type="SAM" id="MobiDB-lite"/>
    </source>
</evidence>